<keyword evidence="3" id="KW-1185">Reference proteome</keyword>
<keyword evidence="1" id="KW-0812">Transmembrane</keyword>
<evidence type="ECO:0000313" key="3">
    <source>
        <dbReference type="Proteomes" id="UP001567538"/>
    </source>
</evidence>
<dbReference type="Pfam" id="PF07712">
    <property type="entry name" value="SURNod19"/>
    <property type="match status" value="1"/>
</dbReference>
<dbReference type="PANTHER" id="PTHR33390">
    <property type="entry name" value="STRESS UP-REGULATED NOD 19 PROTEIN"/>
    <property type="match status" value="1"/>
</dbReference>
<dbReference type="Proteomes" id="UP001567538">
    <property type="component" value="Unassembled WGS sequence"/>
</dbReference>
<sequence length="155" mass="16883">MEETSYAHLCQLMGLGTNLETRLATLSECPPVILHPPGSVKISAGETLTLVSNYSSAQRHTGVMGLFYILIADSSLKPAASFQHSPAQVVHMNTMTSYLGWPIALFGVGLILALVLIIYNGRNGYEERNITERVLLLHLVNPSPKYCIGTPECLI</sequence>
<dbReference type="PANTHER" id="PTHR33390:SF1">
    <property type="entry name" value="STRESS UP-REGULATED NOD 19 PROTEIN"/>
    <property type="match status" value="1"/>
</dbReference>
<dbReference type="InterPro" id="IPR011692">
    <property type="entry name" value="Stress_up-reg_Nod19"/>
</dbReference>
<dbReference type="EMBL" id="JBEAFC010000014">
    <property type="protein sequence ID" value="KAL1533262.1"/>
    <property type="molecule type" value="Genomic_DNA"/>
</dbReference>
<protein>
    <submittedName>
        <fullName evidence="2">Uncharacterized protein</fullName>
    </submittedName>
</protein>
<evidence type="ECO:0000256" key="1">
    <source>
        <dbReference type="SAM" id="Phobius"/>
    </source>
</evidence>
<organism evidence="2 3">
    <name type="scientific">Salvia divinorum</name>
    <name type="common">Maria pastora</name>
    <name type="synonym">Diviner's sage</name>
    <dbReference type="NCBI Taxonomy" id="28513"/>
    <lineage>
        <taxon>Eukaryota</taxon>
        <taxon>Viridiplantae</taxon>
        <taxon>Streptophyta</taxon>
        <taxon>Embryophyta</taxon>
        <taxon>Tracheophyta</taxon>
        <taxon>Spermatophyta</taxon>
        <taxon>Magnoliopsida</taxon>
        <taxon>eudicotyledons</taxon>
        <taxon>Gunneridae</taxon>
        <taxon>Pentapetalae</taxon>
        <taxon>asterids</taxon>
        <taxon>lamiids</taxon>
        <taxon>Lamiales</taxon>
        <taxon>Lamiaceae</taxon>
        <taxon>Nepetoideae</taxon>
        <taxon>Mentheae</taxon>
        <taxon>Salviinae</taxon>
        <taxon>Salvia</taxon>
        <taxon>Salvia subgen. Calosphace</taxon>
    </lineage>
</organism>
<dbReference type="AlphaFoldDB" id="A0ABD1FN39"/>
<accession>A0ABD1FN39</accession>
<keyword evidence="1" id="KW-1133">Transmembrane helix</keyword>
<keyword evidence="1" id="KW-0472">Membrane</keyword>
<gene>
    <name evidence="2" type="ORF">AAHA92_33168</name>
</gene>
<name>A0ABD1FN39_SALDI</name>
<proteinExistence type="predicted"/>
<feature type="transmembrane region" description="Helical" evidence="1">
    <location>
        <begin position="98"/>
        <end position="119"/>
    </location>
</feature>
<evidence type="ECO:0000313" key="2">
    <source>
        <dbReference type="EMBL" id="KAL1533262.1"/>
    </source>
</evidence>
<reference evidence="2 3" key="1">
    <citation type="submission" date="2024-06" db="EMBL/GenBank/DDBJ databases">
        <title>A chromosome level genome sequence of Diviner's sage (Salvia divinorum).</title>
        <authorList>
            <person name="Ford S.A."/>
            <person name="Ro D.-K."/>
            <person name="Ness R.W."/>
            <person name="Phillips M.A."/>
        </authorList>
    </citation>
    <scope>NUCLEOTIDE SEQUENCE [LARGE SCALE GENOMIC DNA]</scope>
    <source>
        <strain evidence="2">SAF-2024a</strain>
        <tissue evidence="2">Leaf</tissue>
    </source>
</reference>
<comment type="caution">
    <text evidence="2">The sequence shown here is derived from an EMBL/GenBank/DDBJ whole genome shotgun (WGS) entry which is preliminary data.</text>
</comment>